<protein>
    <submittedName>
        <fullName evidence="3">Replication factor small subunit</fullName>
    </submittedName>
</protein>
<proteinExistence type="predicted"/>
<keyword evidence="2" id="KW-0472">Membrane</keyword>
<dbReference type="EMBL" id="KP136319">
    <property type="protein sequence ID" value="AJF97005.1"/>
    <property type="molecule type" value="Genomic_DNA"/>
</dbReference>
<evidence type="ECO:0000256" key="1">
    <source>
        <dbReference type="SAM" id="MobiDB-lite"/>
    </source>
</evidence>
<feature type="region of interest" description="Disordered" evidence="1">
    <location>
        <begin position="195"/>
        <end position="233"/>
    </location>
</feature>
<dbReference type="RefSeq" id="YP_009119240.1">
    <property type="nucleotide sequence ID" value="NC_026440.1"/>
</dbReference>
<sequence length="233" mass="26100">MKQLWDMGYAASDIMGTLIATAKRIDMDEALRLELVKVSNGAIVAGASLFFFIGGHLTLLFFLCIGRCGHCRTVLAARPGNWHHTRARGAWPWHASPTRWPVGAHVPCQSRRLQPSPAMTMKKKRLRTNSAHSCQKSTRRFSFFLKKLWLGVVGMPLPSSAWASFLLVVPPPCLGVGRQGPLYGRAAWMPHCRRHTRPQKKKPAATDHKQKIDKSQHAHRRKVFGGQMASGRH</sequence>
<keyword evidence="2" id="KW-1133">Transmembrane helix</keyword>
<accession>A0A0B5J5P8</accession>
<evidence type="ECO:0000313" key="3">
    <source>
        <dbReference type="EMBL" id="AJF97005.1"/>
    </source>
</evidence>
<name>A0A0B5J5P8_9VIRU</name>
<feature type="transmembrane region" description="Helical" evidence="2">
    <location>
        <begin position="42"/>
        <end position="65"/>
    </location>
</feature>
<feature type="transmembrane region" description="Helical" evidence="2">
    <location>
        <begin position="148"/>
        <end position="169"/>
    </location>
</feature>
<evidence type="ECO:0000313" key="4">
    <source>
        <dbReference type="Proteomes" id="UP000202511"/>
    </source>
</evidence>
<evidence type="ECO:0000256" key="2">
    <source>
        <dbReference type="SAM" id="Phobius"/>
    </source>
</evidence>
<reference evidence="3 4" key="1">
    <citation type="journal article" date="2015" name="Parasitol. Res.">
        <title>Viruses in close associations with free-living amoebae.</title>
        <authorList>
            <person name="Scheid P."/>
        </authorList>
    </citation>
    <scope>NUCLEOTIDE SEQUENCE [LARGE SCALE GENOMIC DNA]</scope>
    <source>
        <strain evidence="3">KlaHel</strain>
    </source>
</reference>
<organism evidence="3 4">
    <name type="scientific">Pandoravirus inopinatum</name>
    <dbReference type="NCBI Taxonomy" id="1605721"/>
    <lineage>
        <taxon>Viruses</taxon>
        <taxon>Pandoravirus</taxon>
    </lineage>
</organism>
<dbReference type="Proteomes" id="UP000202511">
    <property type="component" value="Segment"/>
</dbReference>
<keyword evidence="2" id="KW-0812">Transmembrane</keyword>
<dbReference type="GeneID" id="23461922"/>
<dbReference type="KEGG" id="vg:23461922"/>
<feature type="compositionally biased region" description="Basic and acidic residues" evidence="1">
    <location>
        <begin position="204"/>
        <end position="216"/>
    </location>
</feature>
<dbReference type="Gene3D" id="1.20.272.10">
    <property type="match status" value="1"/>
</dbReference>